<dbReference type="PROSITE" id="PS50931">
    <property type="entry name" value="HTH_LYSR"/>
    <property type="match status" value="1"/>
</dbReference>
<feature type="domain" description="HTH lysR-type" evidence="8">
    <location>
        <begin position="5"/>
        <end position="62"/>
    </location>
</feature>
<dbReference type="InterPro" id="IPR005119">
    <property type="entry name" value="LysR_subst-bd"/>
</dbReference>
<evidence type="ECO:0000256" key="7">
    <source>
        <dbReference type="ARBA" id="ARBA00083243"/>
    </source>
</evidence>
<dbReference type="OrthoDB" id="8097684at2"/>
<dbReference type="Gene3D" id="1.10.10.10">
    <property type="entry name" value="Winged helix-like DNA-binding domain superfamily/Winged helix DNA-binding domain"/>
    <property type="match status" value="1"/>
</dbReference>
<dbReference type="AlphaFoldDB" id="A0A506U5W3"/>
<evidence type="ECO:0000256" key="3">
    <source>
        <dbReference type="ARBA" id="ARBA00023125"/>
    </source>
</evidence>
<accession>A0A506U5W3</accession>
<dbReference type="RefSeq" id="WP_141167362.1">
    <property type="nucleotide sequence ID" value="NZ_VHLH01000022.1"/>
</dbReference>
<evidence type="ECO:0000256" key="4">
    <source>
        <dbReference type="ARBA" id="ARBA00023163"/>
    </source>
</evidence>
<dbReference type="FunFam" id="1.10.10.10:FF:000001">
    <property type="entry name" value="LysR family transcriptional regulator"/>
    <property type="match status" value="1"/>
</dbReference>
<evidence type="ECO:0000259" key="8">
    <source>
        <dbReference type="PROSITE" id="PS50931"/>
    </source>
</evidence>
<proteinExistence type="inferred from homology"/>
<dbReference type="InterPro" id="IPR050176">
    <property type="entry name" value="LTTR"/>
</dbReference>
<evidence type="ECO:0000256" key="5">
    <source>
        <dbReference type="ARBA" id="ARBA00054626"/>
    </source>
</evidence>
<protein>
    <recommendedName>
        <fullName evidence="6">HTH-type transcriptional regulator TtuA</fullName>
    </recommendedName>
    <alternativeName>
        <fullName evidence="7">Tartrate utilization transcriptional regulator</fullName>
    </alternativeName>
</protein>
<organism evidence="9 10">
    <name type="scientific">Pararhizobium mangrovi</name>
    <dbReference type="NCBI Taxonomy" id="2590452"/>
    <lineage>
        <taxon>Bacteria</taxon>
        <taxon>Pseudomonadati</taxon>
        <taxon>Pseudomonadota</taxon>
        <taxon>Alphaproteobacteria</taxon>
        <taxon>Hyphomicrobiales</taxon>
        <taxon>Rhizobiaceae</taxon>
        <taxon>Rhizobium/Agrobacterium group</taxon>
        <taxon>Pararhizobium</taxon>
    </lineage>
</organism>
<dbReference type="Proteomes" id="UP000320314">
    <property type="component" value="Unassembled WGS sequence"/>
</dbReference>
<reference evidence="9 10" key="1">
    <citation type="submission" date="2019-06" db="EMBL/GenBank/DDBJ databases">
        <authorList>
            <person name="Li M."/>
        </authorList>
    </citation>
    <scope>NUCLEOTIDE SEQUENCE [LARGE SCALE GENOMIC DNA]</scope>
    <source>
        <strain evidence="9 10">BGMRC6574</strain>
    </source>
</reference>
<sequence>MVQSLDSDLLRVFLAVAECGAFTGAGEVVGRTQSAVSMQVRRLEDQLGETLFVRGPRGVTLTAKGEQLLPYARRITGLMSEATAALRTPPLAGRLRVGIPEEYGERILPRLLAAFAERHPAVEVTVRCDHSVPQLKALERDELDLAVVFEWNQSELDEVLAVDPTVWVTSMAYRQHEHRPLPIAIYNESSWCTDFAIRSLEQHTIEHRVAYTCETCGGLNIAVATGLAVAALARSTIPPGCRELTSTDGFPTVDSSRVVLKRSPYHSTEAAEGMAAMLREAFAPVPETTEIPGA</sequence>
<keyword evidence="10" id="KW-1185">Reference proteome</keyword>
<dbReference type="PANTHER" id="PTHR30579:SF7">
    <property type="entry name" value="HTH-TYPE TRANSCRIPTIONAL REGULATOR LRHA-RELATED"/>
    <property type="match status" value="1"/>
</dbReference>
<dbReference type="PANTHER" id="PTHR30579">
    <property type="entry name" value="TRANSCRIPTIONAL REGULATOR"/>
    <property type="match status" value="1"/>
</dbReference>
<dbReference type="InterPro" id="IPR036388">
    <property type="entry name" value="WH-like_DNA-bd_sf"/>
</dbReference>
<dbReference type="InterPro" id="IPR000847">
    <property type="entry name" value="LysR_HTH_N"/>
</dbReference>
<comment type="caution">
    <text evidence="9">The sequence shown here is derived from an EMBL/GenBank/DDBJ whole genome shotgun (WGS) entry which is preliminary data.</text>
</comment>
<evidence type="ECO:0000256" key="2">
    <source>
        <dbReference type="ARBA" id="ARBA00023015"/>
    </source>
</evidence>
<gene>
    <name evidence="9" type="ORF">FJU11_12260</name>
</gene>
<dbReference type="Pfam" id="PF00126">
    <property type="entry name" value="HTH_1"/>
    <property type="match status" value="1"/>
</dbReference>
<keyword evidence="4" id="KW-0804">Transcription</keyword>
<dbReference type="GO" id="GO:0003677">
    <property type="term" value="F:DNA binding"/>
    <property type="evidence" value="ECO:0007669"/>
    <property type="project" value="UniProtKB-KW"/>
</dbReference>
<evidence type="ECO:0000256" key="6">
    <source>
        <dbReference type="ARBA" id="ARBA00067332"/>
    </source>
</evidence>
<evidence type="ECO:0000313" key="10">
    <source>
        <dbReference type="Proteomes" id="UP000320314"/>
    </source>
</evidence>
<dbReference type="EMBL" id="VHLH01000022">
    <property type="protein sequence ID" value="TPW27327.1"/>
    <property type="molecule type" value="Genomic_DNA"/>
</dbReference>
<evidence type="ECO:0000256" key="1">
    <source>
        <dbReference type="ARBA" id="ARBA00009437"/>
    </source>
</evidence>
<name>A0A506U5W3_9HYPH</name>
<dbReference type="PRINTS" id="PR00039">
    <property type="entry name" value="HTHLYSR"/>
</dbReference>
<dbReference type="SUPFAM" id="SSF46785">
    <property type="entry name" value="Winged helix' DNA-binding domain"/>
    <property type="match status" value="1"/>
</dbReference>
<keyword evidence="2" id="KW-0805">Transcription regulation</keyword>
<dbReference type="InterPro" id="IPR036390">
    <property type="entry name" value="WH_DNA-bd_sf"/>
</dbReference>
<dbReference type="Gene3D" id="3.40.190.10">
    <property type="entry name" value="Periplasmic binding protein-like II"/>
    <property type="match status" value="2"/>
</dbReference>
<keyword evidence="3" id="KW-0238">DNA-binding</keyword>
<dbReference type="GO" id="GO:0003700">
    <property type="term" value="F:DNA-binding transcription factor activity"/>
    <property type="evidence" value="ECO:0007669"/>
    <property type="project" value="InterPro"/>
</dbReference>
<comment type="function">
    <text evidence="5">Transcriptional regulator of the ttuABCDE tartrate utilization operon.</text>
</comment>
<evidence type="ECO:0000313" key="9">
    <source>
        <dbReference type="EMBL" id="TPW27327.1"/>
    </source>
</evidence>
<dbReference type="Pfam" id="PF03466">
    <property type="entry name" value="LysR_substrate"/>
    <property type="match status" value="1"/>
</dbReference>
<comment type="similarity">
    <text evidence="1">Belongs to the LysR transcriptional regulatory family.</text>
</comment>
<dbReference type="SUPFAM" id="SSF53850">
    <property type="entry name" value="Periplasmic binding protein-like II"/>
    <property type="match status" value="1"/>
</dbReference>